<comment type="caution">
    <text evidence="2">The sequence shown here is derived from an EMBL/GenBank/DDBJ whole genome shotgun (WGS) entry which is preliminary data.</text>
</comment>
<dbReference type="Proteomes" id="UP001642484">
    <property type="component" value="Unassembled WGS sequence"/>
</dbReference>
<protein>
    <submittedName>
        <fullName evidence="2">Uncharacterized protein</fullName>
    </submittedName>
</protein>
<sequence>MAGRAIRQGWLANGLFTSWAEELSALVTGNAPKAQQKKISKRTKRHIDEVTEIIASFCQEFHPARVEPTVEEMAALWERCYGFKSAHLSAALVEQLSLQNGVEWQPRLRALCLLGQCFDENSKAPRLVAIKVHDKAEEVIKYLANQVSQCAEKARQVLELCASPPPLVLPVPPFPGKALKAVEEETGQTGQTGTLSPASMQPGLRRTTGLVSVRGPRRARNPEQQALLSDVGEPEPLEEREVLMKELETETTASSGDDDFKKLQLQDKPFDPNAPQQERTLTASFEGTGGLKEGGNAPPL</sequence>
<feature type="compositionally biased region" description="Basic and acidic residues" evidence="1">
    <location>
        <begin position="237"/>
        <end position="248"/>
    </location>
</feature>
<evidence type="ECO:0000313" key="3">
    <source>
        <dbReference type="Proteomes" id="UP001642484"/>
    </source>
</evidence>
<accession>A0ABP0M070</accession>
<reference evidence="2 3" key="1">
    <citation type="submission" date="2024-02" db="EMBL/GenBank/DDBJ databases">
        <authorList>
            <person name="Chen Y."/>
            <person name="Shah S."/>
            <person name="Dougan E. K."/>
            <person name="Thang M."/>
            <person name="Chan C."/>
        </authorList>
    </citation>
    <scope>NUCLEOTIDE SEQUENCE [LARGE SCALE GENOMIC DNA]</scope>
</reference>
<keyword evidence="3" id="KW-1185">Reference proteome</keyword>
<evidence type="ECO:0000313" key="2">
    <source>
        <dbReference type="EMBL" id="CAK9043700.1"/>
    </source>
</evidence>
<evidence type="ECO:0000256" key="1">
    <source>
        <dbReference type="SAM" id="MobiDB-lite"/>
    </source>
</evidence>
<feature type="compositionally biased region" description="Basic and acidic residues" evidence="1">
    <location>
        <begin position="258"/>
        <end position="270"/>
    </location>
</feature>
<gene>
    <name evidence="2" type="ORF">CCMP2556_LOCUS23104</name>
</gene>
<dbReference type="EMBL" id="CAXAMN010014558">
    <property type="protein sequence ID" value="CAK9043700.1"/>
    <property type="molecule type" value="Genomic_DNA"/>
</dbReference>
<organism evidence="2 3">
    <name type="scientific">Durusdinium trenchii</name>
    <dbReference type="NCBI Taxonomy" id="1381693"/>
    <lineage>
        <taxon>Eukaryota</taxon>
        <taxon>Sar</taxon>
        <taxon>Alveolata</taxon>
        <taxon>Dinophyceae</taxon>
        <taxon>Suessiales</taxon>
        <taxon>Symbiodiniaceae</taxon>
        <taxon>Durusdinium</taxon>
    </lineage>
</organism>
<proteinExistence type="predicted"/>
<feature type="region of interest" description="Disordered" evidence="1">
    <location>
        <begin position="183"/>
        <end position="300"/>
    </location>
</feature>
<name>A0ABP0M070_9DINO</name>
<feature type="compositionally biased region" description="Polar residues" evidence="1">
    <location>
        <begin position="274"/>
        <end position="285"/>
    </location>
</feature>